<dbReference type="Proteomes" id="UP000779574">
    <property type="component" value="Unassembled WGS sequence"/>
</dbReference>
<reference evidence="2" key="2">
    <citation type="submission" date="2021-08" db="EMBL/GenBank/DDBJ databases">
        <authorList>
            <person name="Gostincar C."/>
            <person name="Sun X."/>
            <person name="Song Z."/>
            <person name="Gunde-Cimerman N."/>
        </authorList>
    </citation>
    <scope>NUCLEOTIDE SEQUENCE</scope>
    <source>
        <strain evidence="2">EXF-9911</strain>
    </source>
</reference>
<sequence length="274" mass="27601">MVAKSFAATLALASAASAAPALAGRQDYACNPAHSYPNGASCVSTNGALSLVTPVPTTTAYACNPAHSYPGGVSCVSTNGALSLVTPAPAATTYACNPAHSYPGGVSCVSTNGALSLVSPTKAIATSAATSAVAVAGTAAGAAAPGSNPKKEDGKYWSVEHLTRYCLDNTGCDYNFGLNAQGKSGNCTVIRMPGSNAATESWSGQNCTIDGTTFKVSWGYVANPAPAFAVMTIVDGKELAWFDVSDVNGQKVTPSNPYGSGDYGNLAPEPVYVY</sequence>
<feature type="signal peptide" evidence="1">
    <location>
        <begin position="1"/>
        <end position="18"/>
    </location>
</feature>
<protein>
    <submittedName>
        <fullName evidence="2">Uncharacterized protein</fullName>
    </submittedName>
</protein>
<dbReference type="PANTHER" id="PTHR39602:SF2">
    <property type="entry name" value="ACW-9"/>
    <property type="match status" value="1"/>
</dbReference>
<dbReference type="AlphaFoldDB" id="A0A9P8ED65"/>
<comment type="caution">
    <text evidence="2">The sequence shown here is derived from an EMBL/GenBank/DDBJ whole genome shotgun (WGS) entry which is preliminary data.</text>
</comment>
<gene>
    <name evidence="2" type="ORF">KCU76_g10789</name>
</gene>
<evidence type="ECO:0000256" key="1">
    <source>
        <dbReference type="SAM" id="SignalP"/>
    </source>
</evidence>
<organism evidence="2 3">
    <name type="scientific">Aureobasidium melanogenum</name>
    <name type="common">Aureobasidium pullulans var. melanogenum</name>
    <dbReference type="NCBI Taxonomy" id="46634"/>
    <lineage>
        <taxon>Eukaryota</taxon>
        <taxon>Fungi</taxon>
        <taxon>Dikarya</taxon>
        <taxon>Ascomycota</taxon>
        <taxon>Pezizomycotina</taxon>
        <taxon>Dothideomycetes</taxon>
        <taxon>Dothideomycetidae</taxon>
        <taxon>Dothideales</taxon>
        <taxon>Saccotheciaceae</taxon>
        <taxon>Aureobasidium</taxon>
    </lineage>
</organism>
<evidence type="ECO:0000313" key="2">
    <source>
        <dbReference type="EMBL" id="KAG9686764.1"/>
    </source>
</evidence>
<feature type="non-terminal residue" evidence="2">
    <location>
        <position position="274"/>
    </location>
</feature>
<name>A0A9P8ED65_AURME</name>
<dbReference type="PANTHER" id="PTHR39602">
    <property type="entry name" value="ACW-9"/>
    <property type="match status" value="1"/>
</dbReference>
<reference evidence="2" key="1">
    <citation type="journal article" date="2021" name="J Fungi (Basel)">
        <title>Virulence traits and population genomics of the black yeast Aureobasidium melanogenum.</title>
        <authorList>
            <person name="Cernosa A."/>
            <person name="Sun X."/>
            <person name="Gostincar C."/>
            <person name="Fang C."/>
            <person name="Gunde-Cimerman N."/>
            <person name="Song Z."/>
        </authorList>
    </citation>
    <scope>NUCLEOTIDE SEQUENCE</scope>
    <source>
        <strain evidence="2">EXF-9911</strain>
    </source>
</reference>
<evidence type="ECO:0000313" key="3">
    <source>
        <dbReference type="Proteomes" id="UP000779574"/>
    </source>
</evidence>
<proteinExistence type="predicted"/>
<dbReference type="EMBL" id="JAHFXF010000493">
    <property type="protein sequence ID" value="KAG9686764.1"/>
    <property type="molecule type" value="Genomic_DNA"/>
</dbReference>
<dbReference type="OrthoDB" id="3836772at2759"/>
<keyword evidence="1" id="KW-0732">Signal</keyword>
<feature type="chain" id="PRO_5040135834" evidence="1">
    <location>
        <begin position="19"/>
        <end position="274"/>
    </location>
</feature>
<accession>A0A9P8ED65</accession>